<evidence type="ECO:0000256" key="1">
    <source>
        <dbReference type="ARBA" id="ARBA00023015"/>
    </source>
</evidence>
<accession>A0A0R1UEP6</accession>
<keyword evidence="6" id="KW-1185">Reference proteome</keyword>
<dbReference type="PATRIC" id="fig|1423763.3.peg.1215"/>
<dbReference type="PANTHER" id="PTHR43280">
    <property type="entry name" value="ARAC-FAMILY TRANSCRIPTIONAL REGULATOR"/>
    <property type="match status" value="1"/>
</dbReference>
<dbReference type="Gene3D" id="1.10.10.60">
    <property type="entry name" value="Homeodomain-like"/>
    <property type="match status" value="2"/>
</dbReference>
<dbReference type="GO" id="GO:0003700">
    <property type="term" value="F:DNA-binding transcription factor activity"/>
    <property type="evidence" value="ECO:0007669"/>
    <property type="project" value="InterPro"/>
</dbReference>
<evidence type="ECO:0000256" key="2">
    <source>
        <dbReference type="ARBA" id="ARBA00023125"/>
    </source>
</evidence>
<dbReference type="InterPro" id="IPR014710">
    <property type="entry name" value="RmlC-like_jellyroll"/>
</dbReference>
<dbReference type="PROSITE" id="PS01124">
    <property type="entry name" value="HTH_ARAC_FAMILY_2"/>
    <property type="match status" value="1"/>
</dbReference>
<keyword evidence="1" id="KW-0805">Transcription regulation</keyword>
<proteinExistence type="predicted"/>
<name>A0A0R1UEP6_9LACO</name>
<dbReference type="AlphaFoldDB" id="A0A0R1UEP6"/>
<dbReference type="Gene3D" id="2.60.120.10">
    <property type="entry name" value="Jelly Rolls"/>
    <property type="match status" value="1"/>
</dbReference>
<dbReference type="SMART" id="SM00342">
    <property type="entry name" value="HTH_ARAC"/>
    <property type="match status" value="1"/>
</dbReference>
<comment type="caution">
    <text evidence="5">The sequence shown here is derived from an EMBL/GenBank/DDBJ whole genome shotgun (WGS) entry which is preliminary data.</text>
</comment>
<protein>
    <submittedName>
        <fullName evidence="5">Msm operon regulatory protein</fullName>
    </submittedName>
</protein>
<gene>
    <name evidence="5" type="ORF">FC46_GL001199</name>
</gene>
<evidence type="ECO:0000313" key="5">
    <source>
        <dbReference type="EMBL" id="KRL89010.1"/>
    </source>
</evidence>
<dbReference type="SUPFAM" id="SSF46689">
    <property type="entry name" value="Homeodomain-like"/>
    <property type="match status" value="2"/>
</dbReference>
<dbReference type="InterPro" id="IPR018060">
    <property type="entry name" value="HTH_AraC"/>
</dbReference>
<evidence type="ECO:0000259" key="4">
    <source>
        <dbReference type="PROSITE" id="PS01124"/>
    </source>
</evidence>
<evidence type="ECO:0000256" key="3">
    <source>
        <dbReference type="ARBA" id="ARBA00023163"/>
    </source>
</evidence>
<dbReference type="OrthoDB" id="9813413at2"/>
<dbReference type="InterPro" id="IPR018062">
    <property type="entry name" value="HTH_AraC-typ_CS"/>
</dbReference>
<reference evidence="5 6" key="1">
    <citation type="journal article" date="2015" name="Genome Announc.">
        <title>Expanding the biotechnology potential of lactobacilli through comparative genomics of 213 strains and associated genera.</title>
        <authorList>
            <person name="Sun Z."/>
            <person name="Harris H.M."/>
            <person name="McCann A."/>
            <person name="Guo C."/>
            <person name="Argimon S."/>
            <person name="Zhang W."/>
            <person name="Yang X."/>
            <person name="Jeffery I.B."/>
            <person name="Cooney J.C."/>
            <person name="Kagawa T.F."/>
            <person name="Liu W."/>
            <person name="Song Y."/>
            <person name="Salvetti E."/>
            <person name="Wrobel A."/>
            <person name="Rasinkangas P."/>
            <person name="Parkhill J."/>
            <person name="Rea M.C."/>
            <person name="O'Sullivan O."/>
            <person name="Ritari J."/>
            <person name="Douillard F.P."/>
            <person name="Paul Ross R."/>
            <person name="Yang R."/>
            <person name="Briner A.E."/>
            <person name="Felis G.E."/>
            <person name="de Vos W.M."/>
            <person name="Barrangou R."/>
            <person name="Klaenhammer T.R."/>
            <person name="Caufield P.W."/>
            <person name="Cui Y."/>
            <person name="Zhang H."/>
            <person name="O'Toole P.W."/>
        </authorList>
    </citation>
    <scope>NUCLEOTIDE SEQUENCE [LARGE SCALE GENOMIC DNA]</scope>
    <source>
        <strain evidence="5 6">DSM 16043</strain>
    </source>
</reference>
<dbReference type="PANTHER" id="PTHR43280:SF30">
    <property type="entry name" value="MMSAB OPERON REGULATORY PROTEIN"/>
    <property type="match status" value="1"/>
</dbReference>
<sequence length="285" mass="32596">MSKLLLNYTDTYTDFNNKEISDFILYNCGVEYCDPGWTYGPKRRDYHFIHFVKEGCGTLEIGEHKFHVHKNQCFIVPKGYVSVYTADQQNPWEYSWVGFLGIQSDRYVEYLLNNGTFVFDISDATSYEKEIRKIINLPHNSLASALKVSGITYSIFGSLMDELNPVQIKTHNSVATLAKRYIDLNYSDAIKVRDVANFLGVNVNYLSDAFKKETGKSPKQYLNNLRIKKSQNLLATTENSIIVVANSVGFKDSLAFSKMFKAKTNYSPTAYRKNFTEKMTKGNTL</sequence>
<dbReference type="EMBL" id="AZFM01000034">
    <property type="protein sequence ID" value="KRL89010.1"/>
    <property type="molecule type" value="Genomic_DNA"/>
</dbReference>
<keyword evidence="3" id="KW-0804">Transcription</keyword>
<dbReference type="InterPro" id="IPR003313">
    <property type="entry name" value="AraC-bd"/>
</dbReference>
<dbReference type="RefSeq" id="WP_057799675.1">
    <property type="nucleotide sequence ID" value="NZ_AZFM01000034.1"/>
</dbReference>
<dbReference type="CDD" id="cd06986">
    <property type="entry name" value="cupin_MmsR-like_N"/>
    <property type="match status" value="1"/>
</dbReference>
<dbReference type="SUPFAM" id="SSF51215">
    <property type="entry name" value="Regulatory protein AraC"/>
    <property type="match status" value="1"/>
</dbReference>
<dbReference type="STRING" id="1423763.FC46_GL001199"/>
<dbReference type="InterPro" id="IPR037923">
    <property type="entry name" value="HTH-like"/>
</dbReference>
<dbReference type="InterPro" id="IPR009057">
    <property type="entry name" value="Homeodomain-like_sf"/>
</dbReference>
<dbReference type="Pfam" id="PF02311">
    <property type="entry name" value="AraC_binding"/>
    <property type="match status" value="1"/>
</dbReference>
<dbReference type="GO" id="GO:0043565">
    <property type="term" value="F:sequence-specific DNA binding"/>
    <property type="evidence" value="ECO:0007669"/>
    <property type="project" value="InterPro"/>
</dbReference>
<dbReference type="PROSITE" id="PS00041">
    <property type="entry name" value="HTH_ARAC_FAMILY_1"/>
    <property type="match status" value="1"/>
</dbReference>
<organism evidence="5 6">
    <name type="scientific">Lactobacillus kalixensis DSM 16043</name>
    <dbReference type="NCBI Taxonomy" id="1423763"/>
    <lineage>
        <taxon>Bacteria</taxon>
        <taxon>Bacillati</taxon>
        <taxon>Bacillota</taxon>
        <taxon>Bacilli</taxon>
        <taxon>Lactobacillales</taxon>
        <taxon>Lactobacillaceae</taxon>
        <taxon>Lactobacillus</taxon>
    </lineage>
</organism>
<keyword evidence="2" id="KW-0238">DNA-binding</keyword>
<dbReference type="Proteomes" id="UP000051036">
    <property type="component" value="Unassembled WGS sequence"/>
</dbReference>
<feature type="domain" description="HTH araC/xylS-type" evidence="4">
    <location>
        <begin position="176"/>
        <end position="274"/>
    </location>
</feature>
<evidence type="ECO:0000313" key="6">
    <source>
        <dbReference type="Proteomes" id="UP000051036"/>
    </source>
</evidence>
<dbReference type="Pfam" id="PF12833">
    <property type="entry name" value="HTH_18"/>
    <property type="match status" value="1"/>
</dbReference>